<dbReference type="AlphaFoldDB" id="A0A1G2KUP4"/>
<organism evidence="2 3">
    <name type="scientific">Candidatus Sungbacteria bacterium RIFCSPHIGHO2_02_FULL_53_17</name>
    <dbReference type="NCBI Taxonomy" id="1802275"/>
    <lineage>
        <taxon>Bacteria</taxon>
        <taxon>Candidatus Sungiibacteriota</taxon>
    </lineage>
</organism>
<feature type="region of interest" description="Disordered" evidence="1">
    <location>
        <begin position="90"/>
        <end position="147"/>
    </location>
</feature>
<protein>
    <submittedName>
        <fullName evidence="2">Uncharacterized protein</fullName>
    </submittedName>
</protein>
<reference evidence="2 3" key="1">
    <citation type="journal article" date="2016" name="Nat. Commun.">
        <title>Thousands of microbial genomes shed light on interconnected biogeochemical processes in an aquifer system.</title>
        <authorList>
            <person name="Anantharaman K."/>
            <person name="Brown C.T."/>
            <person name="Hug L.A."/>
            <person name="Sharon I."/>
            <person name="Castelle C.J."/>
            <person name="Probst A.J."/>
            <person name="Thomas B.C."/>
            <person name="Singh A."/>
            <person name="Wilkins M.J."/>
            <person name="Karaoz U."/>
            <person name="Brodie E.L."/>
            <person name="Williams K.H."/>
            <person name="Hubbard S.S."/>
            <person name="Banfield J.F."/>
        </authorList>
    </citation>
    <scope>NUCLEOTIDE SEQUENCE [LARGE SCALE GENOMIC DNA]</scope>
</reference>
<dbReference type="EMBL" id="MHQN01000028">
    <property type="protein sequence ID" value="OHA02904.1"/>
    <property type="molecule type" value="Genomic_DNA"/>
</dbReference>
<evidence type="ECO:0000313" key="2">
    <source>
        <dbReference type="EMBL" id="OHA02904.1"/>
    </source>
</evidence>
<comment type="caution">
    <text evidence="2">The sequence shown here is derived from an EMBL/GenBank/DDBJ whole genome shotgun (WGS) entry which is preliminary data.</text>
</comment>
<proteinExistence type="predicted"/>
<gene>
    <name evidence="2" type="ORF">A3C92_01570</name>
</gene>
<dbReference type="Proteomes" id="UP000177177">
    <property type="component" value="Unassembled WGS sequence"/>
</dbReference>
<evidence type="ECO:0000256" key="1">
    <source>
        <dbReference type="SAM" id="MobiDB-lite"/>
    </source>
</evidence>
<sequence>MSWHDKVLDAFLNAAKPTVEAKMEDFIGALIAIPQLRRLIEKNPDTIAAVLSSALGAIPEMDKRTIMGRFAAYGIDVAEILPRELVRAVKGQGTTRRGIKLNSGGATGGAPSHQKQGDGGKTILAKLPKKGAGPTGGSSILSKLPRR</sequence>
<evidence type="ECO:0000313" key="3">
    <source>
        <dbReference type="Proteomes" id="UP000177177"/>
    </source>
</evidence>
<accession>A0A1G2KUP4</accession>
<name>A0A1G2KUP4_9BACT</name>